<dbReference type="EMBL" id="VJMJ01000100">
    <property type="protein sequence ID" value="KAF0735323.1"/>
    <property type="molecule type" value="Genomic_DNA"/>
</dbReference>
<evidence type="ECO:0000313" key="6">
    <source>
        <dbReference type="Proteomes" id="UP000481153"/>
    </source>
</evidence>
<evidence type="ECO:0000313" key="5">
    <source>
        <dbReference type="EMBL" id="KAF0735323.1"/>
    </source>
</evidence>
<sequence>MEKGLQPLTKLLGSPSKPALSSLGPLQTNALDATSSSKLNPLQPLNGLSAPLSPVKPSALSTFAKQELRELNPINTGPPTTSPSSLSLGKVSALSTTSQGTTGAATSTLTPLSPKKPLSSLHESNALAPLQPTKDKGNLSAQFKSDDKHSEDKAIANDKDSPKSAADDKEMQDDEKPSPRFRHASDSSSSDDEKDSKAEEKESKSPDSSDDEKKRDVKSTARHPPPLSFPATYNDPFLDATVSRDAKKLEQLLASTSLAHLSALRDELDRSALQIAIGIGDDAICQLLLNYPSDCGCRPASPSKQDTKADRSPKRQSPNRSPHAKPGGDKVAAEGLSMLLFGLLESSDAQGRTILHYACHSHNPKVCRMIQAHPCISWMLHKHVAHVDTRDEWGMRPLGYAALHGNRDAVSWCFQLGCGATYSQAEVNQIVRLARGKALRRALVLGFEQVDLRDDGDDRRAVSVKPWMEYVADSDLSMQTGTLLQSTLHKVVQFGSLEDLETALERQGNANVVDANGWTALHYCASISSEIATDMAERLLQCDGIEVDVASLQGKTALHVAAACGQTDVLRLLLLHNADANATDQHGWTPLHCAAHAGAVDTTKCLVRSPTCNLYALTTVKQNALHLAASGGHDEIVAFLCSYDVEPQKLVQAKDIHGHIPVQVTLRNHTRRQFETLWQAAWNGQPERVQALLHHAKSAWALNATTPQTQKTILHLLVMGFASHKAPTKAMEARYDAAARLLAPLVDLPISFLHAYLP</sequence>
<keyword evidence="6" id="KW-1185">Reference proteome</keyword>
<feature type="compositionally biased region" description="Basic and acidic residues" evidence="4">
    <location>
        <begin position="194"/>
        <end position="219"/>
    </location>
</feature>
<evidence type="ECO:0000256" key="2">
    <source>
        <dbReference type="ARBA" id="ARBA00023043"/>
    </source>
</evidence>
<dbReference type="Gene3D" id="1.25.40.20">
    <property type="entry name" value="Ankyrin repeat-containing domain"/>
    <property type="match status" value="2"/>
</dbReference>
<dbReference type="InterPro" id="IPR002110">
    <property type="entry name" value="Ankyrin_rpt"/>
</dbReference>
<dbReference type="PROSITE" id="PS50297">
    <property type="entry name" value="ANK_REP_REGION"/>
    <property type="match status" value="1"/>
</dbReference>
<dbReference type="Proteomes" id="UP000481153">
    <property type="component" value="Unassembled WGS sequence"/>
</dbReference>
<dbReference type="Pfam" id="PF00023">
    <property type="entry name" value="Ank"/>
    <property type="match status" value="2"/>
</dbReference>
<dbReference type="PROSITE" id="PS50088">
    <property type="entry name" value="ANK_REPEAT"/>
    <property type="match status" value="1"/>
</dbReference>
<dbReference type="InterPro" id="IPR036770">
    <property type="entry name" value="Ankyrin_rpt-contain_sf"/>
</dbReference>
<feature type="region of interest" description="Disordered" evidence="4">
    <location>
        <begin position="1"/>
        <end position="235"/>
    </location>
</feature>
<protein>
    <submittedName>
        <fullName evidence="5">Uncharacterized protein</fullName>
    </submittedName>
</protein>
<dbReference type="SMART" id="SM00248">
    <property type="entry name" value="ANK"/>
    <property type="match status" value="8"/>
</dbReference>
<reference evidence="5 6" key="1">
    <citation type="submission" date="2019-07" db="EMBL/GenBank/DDBJ databases">
        <title>Genomics analysis of Aphanomyces spp. identifies a new class of oomycete effector associated with host adaptation.</title>
        <authorList>
            <person name="Gaulin E."/>
        </authorList>
    </citation>
    <scope>NUCLEOTIDE SEQUENCE [LARGE SCALE GENOMIC DNA]</scope>
    <source>
        <strain evidence="5 6">ATCC 201684</strain>
    </source>
</reference>
<organism evidence="5 6">
    <name type="scientific">Aphanomyces euteiches</name>
    <dbReference type="NCBI Taxonomy" id="100861"/>
    <lineage>
        <taxon>Eukaryota</taxon>
        <taxon>Sar</taxon>
        <taxon>Stramenopiles</taxon>
        <taxon>Oomycota</taxon>
        <taxon>Saprolegniomycetes</taxon>
        <taxon>Saprolegniales</taxon>
        <taxon>Verrucalvaceae</taxon>
        <taxon>Aphanomyces</taxon>
    </lineage>
</organism>
<dbReference type="VEuPathDB" id="FungiDB:AeMF1_004040"/>
<dbReference type="AlphaFoldDB" id="A0A6G0X635"/>
<feature type="region of interest" description="Disordered" evidence="4">
    <location>
        <begin position="298"/>
        <end position="329"/>
    </location>
</feature>
<evidence type="ECO:0000256" key="1">
    <source>
        <dbReference type="ARBA" id="ARBA00022737"/>
    </source>
</evidence>
<dbReference type="SUPFAM" id="SSF48403">
    <property type="entry name" value="Ankyrin repeat"/>
    <property type="match status" value="1"/>
</dbReference>
<feature type="compositionally biased region" description="Polar residues" evidence="4">
    <location>
        <begin position="24"/>
        <end position="40"/>
    </location>
</feature>
<feature type="compositionally biased region" description="Low complexity" evidence="4">
    <location>
        <begin position="77"/>
        <end position="113"/>
    </location>
</feature>
<accession>A0A6G0X635</accession>
<evidence type="ECO:0000256" key="4">
    <source>
        <dbReference type="SAM" id="MobiDB-lite"/>
    </source>
</evidence>
<comment type="caution">
    <text evidence="5">The sequence shown here is derived from an EMBL/GenBank/DDBJ whole genome shotgun (WGS) entry which is preliminary data.</text>
</comment>
<proteinExistence type="predicted"/>
<dbReference type="PANTHER" id="PTHR24198">
    <property type="entry name" value="ANKYRIN REPEAT AND PROTEIN KINASE DOMAIN-CONTAINING PROTEIN"/>
    <property type="match status" value="1"/>
</dbReference>
<feature type="repeat" description="ANK" evidence="3">
    <location>
        <begin position="553"/>
        <end position="585"/>
    </location>
</feature>
<keyword evidence="1" id="KW-0677">Repeat</keyword>
<keyword evidence="2 3" id="KW-0040">ANK repeat</keyword>
<name>A0A6G0X635_9STRA</name>
<dbReference type="PANTHER" id="PTHR24198:SF165">
    <property type="entry name" value="ANKYRIN REPEAT-CONTAINING PROTEIN-RELATED"/>
    <property type="match status" value="1"/>
</dbReference>
<evidence type="ECO:0000256" key="3">
    <source>
        <dbReference type="PROSITE-ProRule" id="PRU00023"/>
    </source>
</evidence>
<dbReference type="Pfam" id="PF13637">
    <property type="entry name" value="Ank_4"/>
    <property type="match status" value="1"/>
</dbReference>
<gene>
    <name evidence="5" type="ORF">Ae201684_008235</name>
</gene>
<dbReference type="Pfam" id="PF12796">
    <property type="entry name" value="Ank_2"/>
    <property type="match status" value="1"/>
</dbReference>
<feature type="compositionally biased region" description="Basic and acidic residues" evidence="4">
    <location>
        <begin position="144"/>
        <end position="178"/>
    </location>
</feature>